<dbReference type="CDD" id="cd06173">
    <property type="entry name" value="MFS_MefA_like"/>
    <property type="match status" value="1"/>
</dbReference>
<feature type="transmembrane region" description="Helical" evidence="6">
    <location>
        <begin position="256"/>
        <end position="274"/>
    </location>
</feature>
<evidence type="ECO:0000256" key="5">
    <source>
        <dbReference type="ARBA" id="ARBA00023136"/>
    </source>
</evidence>
<comment type="caution">
    <text evidence="7">The sequence shown here is derived from an EMBL/GenBank/DDBJ whole genome shotgun (WGS) entry which is preliminary data.</text>
</comment>
<comment type="subcellular location">
    <subcellularLocation>
        <location evidence="1">Cell membrane</location>
        <topology evidence="1">Multi-pass membrane protein</topology>
    </subcellularLocation>
</comment>
<keyword evidence="5 6" id="KW-0472">Membrane</keyword>
<dbReference type="EMBL" id="JAFBFC010000003">
    <property type="protein sequence ID" value="MBM7703070.1"/>
    <property type="molecule type" value="Genomic_DNA"/>
</dbReference>
<dbReference type="PANTHER" id="PTHR23513">
    <property type="entry name" value="INTEGRAL MEMBRANE EFFLUX PROTEIN-RELATED"/>
    <property type="match status" value="1"/>
</dbReference>
<organism evidence="7 8">
    <name type="scientific">Priestia iocasae</name>
    <dbReference type="NCBI Taxonomy" id="2291674"/>
    <lineage>
        <taxon>Bacteria</taxon>
        <taxon>Bacillati</taxon>
        <taxon>Bacillota</taxon>
        <taxon>Bacilli</taxon>
        <taxon>Bacillales</taxon>
        <taxon>Bacillaceae</taxon>
        <taxon>Priestia</taxon>
    </lineage>
</organism>
<feature type="transmembrane region" description="Helical" evidence="6">
    <location>
        <begin position="72"/>
        <end position="94"/>
    </location>
</feature>
<gene>
    <name evidence="7" type="ORF">JOC83_001917</name>
</gene>
<evidence type="ECO:0000256" key="2">
    <source>
        <dbReference type="ARBA" id="ARBA00022475"/>
    </source>
</evidence>
<keyword evidence="2" id="KW-1003">Cell membrane</keyword>
<dbReference type="Gene3D" id="1.20.1250.20">
    <property type="entry name" value="MFS general substrate transporter like domains"/>
    <property type="match status" value="1"/>
</dbReference>
<evidence type="ECO:0000256" key="1">
    <source>
        <dbReference type="ARBA" id="ARBA00004651"/>
    </source>
</evidence>
<dbReference type="Pfam" id="PF07690">
    <property type="entry name" value="MFS_1"/>
    <property type="match status" value="1"/>
</dbReference>
<keyword evidence="3 6" id="KW-0812">Transmembrane</keyword>
<feature type="transmembrane region" description="Helical" evidence="6">
    <location>
        <begin position="374"/>
        <end position="393"/>
    </location>
</feature>
<evidence type="ECO:0000256" key="6">
    <source>
        <dbReference type="SAM" id="Phobius"/>
    </source>
</evidence>
<name>A0ABS2QUI7_9BACI</name>
<feature type="transmembrane region" description="Helical" evidence="6">
    <location>
        <begin position="100"/>
        <end position="118"/>
    </location>
</feature>
<feature type="transmembrane region" description="Helical" evidence="6">
    <location>
        <begin position="286"/>
        <end position="303"/>
    </location>
</feature>
<evidence type="ECO:0000256" key="3">
    <source>
        <dbReference type="ARBA" id="ARBA00022692"/>
    </source>
</evidence>
<feature type="transmembrane region" description="Helical" evidence="6">
    <location>
        <begin position="347"/>
        <end position="368"/>
    </location>
</feature>
<feature type="transmembrane region" description="Helical" evidence="6">
    <location>
        <begin position="39"/>
        <end position="60"/>
    </location>
</feature>
<feature type="transmembrane region" description="Helical" evidence="6">
    <location>
        <begin position="9"/>
        <end position="33"/>
    </location>
</feature>
<dbReference type="InterPro" id="IPR036259">
    <property type="entry name" value="MFS_trans_sf"/>
</dbReference>
<evidence type="ECO:0000313" key="8">
    <source>
        <dbReference type="Proteomes" id="UP000809829"/>
    </source>
</evidence>
<feature type="transmembrane region" description="Helical" evidence="6">
    <location>
        <begin position="139"/>
        <end position="161"/>
    </location>
</feature>
<reference evidence="7 8" key="1">
    <citation type="submission" date="2021-01" db="EMBL/GenBank/DDBJ databases">
        <title>Genomic Encyclopedia of Type Strains, Phase IV (KMG-IV): sequencing the most valuable type-strain genomes for metagenomic binning, comparative biology and taxonomic classification.</title>
        <authorList>
            <person name="Goeker M."/>
        </authorList>
    </citation>
    <scope>NUCLEOTIDE SEQUENCE [LARGE SCALE GENOMIC DNA]</scope>
    <source>
        <strain evidence="7 8">DSM 104297</strain>
    </source>
</reference>
<feature type="transmembrane region" description="Helical" evidence="6">
    <location>
        <begin position="226"/>
        <end position="244"/>
    </location>
</feature>
<feature type="transmembrane region" description="Helical" evidence="6">
    <location>
        <begin position="167"/>
        <end position="188"/>
    </location>
</feature>
<protein>
    <submittedName>
        <fullName evidence="7">MFS family permease</fullName>
    </submittedName>
</protein>
<evidence type="ECO:0000313" key="7">
    <source>
        <dbReference type="EMBL" id="MBM7703070.1"/>
    </source>
</evidence>
<dbReference type="SUPFAM" id="SSF103473">
    <property type="entry name" value="MFS general substrate transporter"/>
    <property type="match status" value="1"/>
</dbReference>
<dbReference type="Proteomes" id="UP000809829">
    <property type="component" value="Unassembled WGS sequence"/>
</dbReference>
<keyword evidence="8" id="KW-1185">Reference proteome</keyword>
<dbReference type="PANTHER" id="PTHR23513:SF19">
    <property type="entry name" value="MAJOR FACILITATOR SUPERFAMILY (MFS) PROFILE DOMAIN-CONTAINING PROTEIN"/>
    <property type="match status" value="1"/>
</dbReference>
<dbReference type="RefSeq" id="WP_239583440.1">
    <property type="nucleotide sequence ID" value="NZ_JAFBFC010000003.1"/>
</dbReference>
<keyword evidence="4 6" id="KW-1133">Transmembrane helix</keyword>
<proteinExistence type="predicted"/>
<evidence type="ECO:0000256" key="4">
    <source>
        <dbReference type="ARBA" id="ARBA00022989"/>
    </source>
</evidence>
<sequence>MVNKQSFRFLWIGQSLANAADVLYIVGIMAIIYAETGAAIYMALVPFFITTSRFLSGILAPLLLDRYSLKGLLAYSQLGKTILALSMVLFVSFFLGSYPLAVLFVMVIGIAFLDGWASPAQHALIPQLVERNQLLKANGFLATIFEIIQLVGWAASGVFVALIGGKWVLWLTFFLFVLSTVMMFLLSVPNDKRVNEKRSSRQAGMKEGWRIIWQTPSLRMISGVQFIEAIANVVWVAAIMYVYVEQVLQVGEQWWGYMNASFALGCMIAGTLSLKYSQLLTKHLKMVIVGGACIVSGATLLLSGISTPWLALILSLSYGIANVLKAVGQDTLVQMSVSDSKLSKVYAAQESVIFGTFGLATLLMGYITDIYGPRFSFLLAGLLLLLSAIWLLVSRARLTVNDDEVVTSSEEIILG</sequence>
<accession>A0ABS2QUI7</accession>
<dbReference type="InterPro" id="IPR011701">
    <property type="entry name" value="MFS"/>
</dbReference>